<sequence length="349" mass="36445">MKRSAIRAIPGIVTLALIGACGSPLPPAQPEEADYLAQCDLPSGLSAYCSACAGGSAGACLAVARAYERGEQLGRDPLGMVAFERQACDLGSGRGCTNLAGSYRSGEGVERRSGQADALWNYGCGLAERTCNKEQLAYECVAASKCRSARNEPLERRHVEQAEVACEGGDRVGCEVAVDAAMRGPEVDPAEIAGLFVHMCESGGEFGCEAVAMQQWLGLGVVADPEAARATFARLCAGGLQSSCHAERGYMHLLLVAPFIAGAATPYPHKAIAAAVARSRGPVKDGGMVGFCVAPDGTTDKPVVLDSSGSEEVDGEVLAAVETWRFPSRLDTPQAELCMQTAFLLPRSR</sequence>
<evidence type="ECO:0000313" key="2">
    <source>
        <dbReference type="Proteomes" id="UP001150924"/>
    </source>
</evidence>
<dbReference type="Proteomes" id="UP001150924">
    <property type="component" value="Unassembled WGS sequence"/>
</dbReference>
<protein>
    <recommendedName>
        <fullName evidence="3">Beta-lactamase</fullName>
    </recommendedName>
</protein>
<dbReference type="PROSITE" id="PS51257">
    <property type="entry name" value="PROKAR_LIPOPROTEIN"/>
    <property type="match status" value="1"/>
</dbReference>
<dbReference type="SUPFAM" id="SSF81901">
    <property type="entry name" value="HCP-like"/>
    <property type="match status" value="1"/>
</dbReference>
<dbReference type="PANTHER" id="PTHR13891:SF1">
    <property type="entry name" value="CYTOCHROME C OXIDASE ASSEMBLY FACTOR 7"/>
    <property type="match status" value="1"/>
</dbReference>
<dbReference type="SUPFAM" id="SSF74653">
    <property type="entry name" value="TolA/TonB C-terminal domain"/>
    <property type="match status" value="1"/>
</dbReference>
<dbReference type="InterPro" id="IPR040239">
    <property type="entry name" value="HcpB-like"/>
</dbReference>
<dbReference type="InterPro" id="IPR011990">
    <property type="entry name" value="TPR-like_helical_dom_sf"/>
</dbReference>
<evidence type="ECO:0000313" key="1">
    <source>
        <dbReference type="EMBL" id="MCY1011615.1"/>
    </source>
</evidence>
<evidence type="ECO:0008006" key="3">
    <source>
        <dbReference type="Google" id="ProtNLM"/>
    </source>
</evidence>
<dbReference type="Gene3D" id="3.30.2420.10">
    <property type="entry name" value="TonB"/>
    <property type="match status" value="1"/>
</dbReference>
<dbReference type="RefSeq" id="WP_267774901.1">
    <property type="nucleotide sequence ID" value="NZ_JAPNKE010000002.1"/>
</dbReference>
<gene>
    <name evidence="1" type="ORF">OV079_39855</name>
</gene>
<keyword evidence="2" id="KW-1185">Reference proteome</keyword>
<name>A0A9X3EY33_9BACT</name>
<dbReference type="PANTHER" id="PTHR13891">
    <property type="entry name" value="CYTOCHROME C OXIDASE ASSEMBLY FACTOR 7"/>
    <property type="match status" value="1"/>
</dbReference>
<proteinExistence type="predicted"/>
<dbReference type="AlphaFoldDB" id="A0A9X3EY33"/>
<accession>A0A9X3EY33</accession>
<dbReference type="EMBL" id="JAPNKE010000002">
    <property type="protein sequence ID" value="MCY1011615.1"/>
    <property type="molecule type" value="Genomic_DNA"/>
</dbReference>
<reference evidence="1" key="1">
    <citation type="submission" date="2022-11" db="EMBL/GenBank/DDBJ databases">
        <title>Minimal conservation of predation-associated metabolite biosynthetic gene clusters underscores biosynthetic potential of Myxococcota including descriptions for ten novel species: Archangium lansinium sp. nov., Myxococcus landrumus sp. nov., Nannocystis bai.</title>
        <authorList>
            <person name="Ahearne A."/>
            <person name="Stevens C."/>
            <person name="Phillips K."/>
        </authorList>
    </citation>
    <scope>NUCLEOTIDE SEQUENCE</scope>
    <source>
        <strain evidence="1">Na p29</strain>
    </source>
</reference>
<organism evidence="1 2">
    <name type="scientific">Nannocystis pusilla</name>
    <dbReference type="NCBI Taxonomy" id="889268"/>
    <lineage>
        <taxon>Bacteria</taxon>
        <taxon>Pseudomonadati</taxon>
        <taxon>Myxococcota</taxon>
        <taxon>Polyangia</taxon>
        <taxon>Nannocystales</taxon>
        <taxon>Nannocystaceae</taxon>
        <taxon>Nannocystis</taxon>
    </lineage>
</organism>
<dbReference type="Gene3D" id="1.25.40.10">
    <property type="entry name" value="Tetratricopeptide repeat domain"/>
    <property type="match status" value="1"/>
</dbReference>
<comment type="caution">
    <text evidence="1">The sequence shown here is derived from an EMBL/GenBank/DDBJ whole genome shotgun (WGS) entry which is preliminary data.</text>
</comment>